<proteinExistence type="predicted"/>
<gene>
    <name evidence="2" type="ORF">SteCoe_33173</name>
</gene>
<evidence type="ECO:0000256" key="1">
    <source>
        <dbReference type="SAM" id="MobiDB-lite"/>
    </source>
</evidence>
<dbReference type="OrthoDB" id="324521at2759"/>
<dbReference type="EMBL" id="MPUH01001231">
    <property type="protein sequence ID" value="OMJ69174.1"/>
    <property type="molecule type" value="Genomic_DNA"/>
</dbReference>
<feature type="compositionally biased region" description="Basic and acidic residues" evidence="1">
    <location>
        <begin position="45"/>
        <end position="61"/>
    </location>
</feature>
<name>A0A1R2AXC6_9CILI</name>
<comment type="caution">
    <text evidence="2">The sequence shown here is derived from an EMBL/GenBank/DDBJ whole genome shotgun (WGS) entry which is preliminary data.</text>
</comment>
<feature type="region of interest" description="Disordered" evidence="1">
    <location>
        <begin position="42"/>
        <end position="68"/>
    </location>
</feature>
<sequence>MSNLNLSNKTFFSYTIQDETFTTKTHQDNFLLFQNTSTKSASPISEKRYNEESSIFKKSDEASEDSDEEYEPCKKDLCYNTEKVFEKNRDLVKPIEKTDEIFEFIEKKDESDRKSMKKQMVFEVRQQSHRKNISDSDSVIYMGSEEEKYFRDSRLQPPIYVSDIKNRDSMPFLENSPCMAYCKHCRKDVHTSLEIQSPHFSTGILQIFTSLFSCCSLPTWLGNLRVHKCPVCSSVIGKCN</sequence>
<accession>A0A1R2AXC6</accession>
<reference evidence="2 3" key="1">
    <citation type="submission" date="2016-11" db="EMBL/GenBank/DDBJ databases">
        <title>The macronuclear genome of Stentor coeruleus: a giant cell with tiny introns.</title>
        <authorList>
            <person name="Slabodnick M."/>
            <person name="Ruby J.G."/>
            <person name="Reiff S.B."/>
            <person name="Swart E.C."/>
            <person name="Gosai S."/>
            <person name="Prabakaran S."/>
            <person name="Witkowska E."/>
            <person name="Larue G.E."/>
            <person name="Fisher S."/>
            <person name="Freeman R.M."/>
            <person name="Gunawardena J."/>
            <person name="Chu W."/>
            <person name="Stover N.A."/>
            <person name="Gregory B.D."/>
            <person name="Nowacki M."/>
            <person name="Derisi J."/>
            <person name="Roy S.W."/>
            <person name="Marshall W.F."/>
            <person name="Sood P."/>
        </authorList>
    </citation>
    <scope>NUCLEOTIDE SEQUENCE [LARGE SCALE GENOMIC DNA]</scope>
    <source>
        <strain evidence="2">WM001</strain>
    </source>
</reference>
<keyword evidence="3" id="KW-1185">Reference proteome</keyword>
<organism evidence="2 3">
    <name type="scientific">Stentor coeruleus</name>
    <dbReference type="NCBI Taxonomy" id="5963"/>
    <lineage>
        <taxon>Eukaryota</taxon>
        <taxon>Sar</taxon>
        <taxon>Alveolata</taxon>
        <taxon>Ciliophora</taxon>
        <taxon>Postciliodesmatophora</taxon>
        <taxon>Heterotrichea</taxon>
        <taxon>Heterotrichida</taxon>
        <taxon>Stentoridae</taxon>
        <taxon>Stentor</taxon>
    </lineage>
</organism>
<dbReference type="AlphaFoldDB" id="A0A1R2AXC6"/>
<evidence type="ECO:0000313" key="2">
    <source>
        <dbReference type="EMBL" id="OMJ69174.1"/>
    </source>
</evidence>
<dbReference type="Proteomes" id="UP000187209">
    <property type="component" value="Unassembled WGS sequence"/>
</dbReference>
<protein>
    <submittedName>
        <fullName evidence="2">Uncharacterized protein</fullName>
    </submittedName>
</protein>
<evidence type="ECO:0000313" key="3">
    <source>
        <dbReference type="Proteomes" id="UP000187209"/>
    </source>
</evidence>